<evidence type="ECO:0000259" key="2">
    <source>
        <dbReference type="Pfam" id="PF25597"/>
    </source>
</evidence>
<keyword evidence="4" id="KW-1185">Reference proteome</keyword>
<dbReference type="InterPro" id="IPR043502">
    <property type="entry name" value="DNA/RNA_pol_sf"/>
</dbReference>
<evidence type="ECO:0008006" key="5">
    <source>
        <dbReference type="Google" id="ProtNLM"/>
    </source>
</evidence>
<reference evidence="3 4" key="1">
    <citation type="submission" date="2024-01" db="EMBL/GenBank/DDBJ databases">
        <title>Genome assemblies of Stephania.</title>
        <authorList>
            <person name="Yang L."/>
        </authorList>
    </citation>
    <scope>NUCLEOTIDE SEQUENCE [LARGE SCALE GENOMIC DNA]</scope>
    <source>
        <strain evidence="3">JXDWG</strain>
        <tissue evidence="3">Leaf</tissue>
    </source>
</reference>
<organism evidence="3 4">
    <name type="scientific">Stephania cephalantha</name>
    <dbReference type="NCBI Taxonomy" id="152367"/>
    <lineage>
        <taxon>Eukaryota</taxon>
        <taxon>Viridiplantae</taxon>
        <taxon>Streptophyta</taxon>
        <taxon>Embryophyta</taxon>
        <taxon>Tracheophyta</taxon>
        <taxon>Spermatophyta</taxon>
        <taxon>Magnoliopsida</taxon>
        <taxon>Ranunculales</taxon>
        <taxon>Menispermaceae</taxon>
        <taxon>Menispermoideae</taxon>
        <taxon>Cissampelideae</taxon>
        <taxon>Stephania</taxon>
    </lineage>
</organism>
<evidence type="ECO:0000313" key="4">
    <source>
        <dbReference type="Proteomes" id="UP001419268"/>
    </source>
</evidence>
<sequence>MIRTFSNLWGEALLTANHILNRVPFKKLDKSPFEIWRGENPHKTLKVWGCLAKVQIPLPKRTKLGPKTVDCVFIGFAKNSAAYRFLVVKSHISDISENSIIESVDAEFFEHIFPFKENQSGSSLKRIVEESLDESSTSKVQEQELEPRRGKRVKVTKNFGPDFVNMLTENEPQTYNEAISSPDAPLWMEAINSEIESILQNNTWELVDLPSGIKPIGYKWIFKKKLKADGTIEKYKARLVAKGYRQKEGLDYFDTYSPVSRITSIRMLISIAALYDMEIHQMDVKTSFLNGELEEEIYMDQPEGFVVKGQENKVCRLVKSLYGLKQAPKQWHEKFDHTMMANGFKINECDKCVYIKEMKNSFVIVCLYVDDMLIMSSSKDAIMSTKKMLNSSFDMKDLGLADVILGIQIKRNNEGYILTQSHYVEKILKRFNQFDCKPAPTPFDANYHLKKNSKESVCQLEYSQVIGSLMYLMNSTRPDIAYAVSKLSRYTSSPNDDHWTTLIRVLRYLKYTLNYGLVYTKYPLVLEGYNDANWIFDNTETKSTSGYVITLGGAAISWKSTKQTCIARSTMESEFIALDKATEEAELLRNFLEDIPCWPKPVTVICIHCDSMAAQARAKNNIYNGKSRHIRRRHNTIRQLLTSGVISIDYVKSKENIADPLTKGLPRDQVKILSRGMGLQPIE</sequence>
<dbReference type="Pfam" id="PF07727">
    <property type="entry name" value="RVT_2"/>
    <property type="match status" value="1"/>
</dbReference>
<dbReference type="Proteomes" id="UP001419268">
    <property type="component" value="Unassembled WGS sequence"/>
</dbReference>
<dbReference type="EMBL" id="JBBNAG010000010">
    <property type="protein sequence ID" value="KAK9100306.1"/>
    <property type="molecule type" value="Genomic_DNA"/>
</dbReference>
<feature type="domain" description="Reverse transcriptase Ty1/copia-type" evidence="1">
    <location>
        <begin position="201"/>
        <end position="443"/>
    </location>
</feature>
<feature type="domain" description="Retroviral polymerase SH3-like" evidence="2">
    <location>
        <begin position="50"/>
        <end position="119"/>
    </location>
</feature>
<dbReference type="PANTHER" id="PTHR11439">
    <property type="entry name" value="GAG-POL-RELATED RETROTRANSPOSON"/>
    <property type="match status" value="1"/>
</dbReference>
<dbReference type="Pfam" id="PF25597">
    <property type="entry name" value="SH3_retrovirus"/>
    <property type="match status" value="1"/>
</dbReference>
<name>A0AAP0HXL6_9MAGN</name>
<dbReference type="CDD" id="cd09272">
    <property type="entry name" value="RNase_HI_RT_Ty1"/>
    <property type="match status" value="1"/>
</dbReference>
<dbReference type="PANTHER" id="PTHR11439:SF521">
    <property type="entry name" value="RNA-DIRECTED DNA POLYMERASE"/>
    <property type="match status" value="1"/>
</dbReference>
<comment type="caution">
    <text evidence="3">The sequence shown here is derived from an EMBL/GenBank/DDBJ whole genome shotgun (WGS) entry which is preliminary data.</text>
</comment>
<evidence type="ECO:0000259" key="1">
    <source>
        <dbReference type="Pfam" id="PF07727"/>
    </source>
</evidence>
<evidence type="ECO:0000313" key="3">
    <source>
        <dbReference type="EMBL" id="KAK9100306.1"/>
    </source>
</evidence>
<accession>A0AAP0HXL6</accession>
<proteinExistence type="predicted"/>
<dbReference type="SUPFAM" id="SSF56672">
    <property type="entry name" value="DNA/RNA polymerases"/>
    <property type="match status" value="1"/>
</dbReference>
<protein>
    <recommendedName>
        <fullName evidence="5">Reverse transcriptase Ty1/copia-type domain-containing protein</fullName>
    </recommendedName>
</protein>
<dbReference type="InterPro" id="IPR057670">
    <property type="entry name" value="SH3_retrovirus"/>
</dbReference>
<dbReference type="AlphaFoldDB" id="A0AAP0HXL6"/>
<gene>
    <name evidence="3" type="ORF">Scep_023736</name>
</gene>
<dbReference type="InterPro" id="IPR013103">
    <property type="entry name" value="RVT_2"/>
</dbReference>